<feature type="compositionally biased region" description="Low complexity" evidence="2">
    <location>
        <begin position="460"/>
        <end position="502"/>
    </location>
</feature>
<sequence>MSSPASPSLSSSHHGPRPLQLLVDGTLHSPAPSSCPSPTASGLSTPPPSARKFNSRRQSSIAYFPSDHEPTWDLRSPTAAPGSGSSLKRSSSLNQRPAPERLSLKGDRRSLPASGILGSPQPERPPLTLTEKHADLLRFIAQKESKCLELRSQLAAHEAELAQLKRKWERIVARGMDRAYTQGSSGSSHASGSSLLSGAVKEGVQGVTRLLAAGLNDISGSPSPRPDSTSAAPRTPILPLRTSRVRNQGHSTTQSTSSVSTAATSLTSSSVRLSQSSASSLGFDEPAEAPSPSSISDDPEQEISVKRTSICVDGGTGIESVVEISPSSASRTAKLHRRKSREAPPSPSLLPSSQTPASSSQTSSNALGGSGGRAYMQEDHKKTIKRSSLHITAGGNIPPAASIPGLGPLAAPLTSAWMGSVGSSVGKKWEELQKGQTFAKSQKRASLLFSDVSSSIFAALASPSSSTSSPSPAAPSSVSISSNPFAATLSPLSLSPTPSPLSRSQSDGPALPSARSLLEDDDDPAGDAALGSVLVPDTKPPAAHTQTTSTSTSPSSAGASASNGESGRKSLLDDDDDEEWNW</sequence>
<feature type="region of interest" description="Disordered" evidence="2">
    <location>
        <begin position="215"/>
        <end position="263"/>
    </location>
</feature>
<accession>A0A060SMP5</accession>
<dbReference type="AlphaFoldDB" id="A0A060SMP5"/>
<keyword evidence="1" id="KW-0175">Coiled coil</keyword>
<feature type="region of interest" description="Disordered" evidence="2">
    <location>
        <begin position="460"/>
        <end position="582"/>
    </location>
</feature>
<feature type="compositionally biased region" description="Low complexity" evidence="2">
    <location>
        <begin position="349"/>
        <end position="364"/>
    </location>
</feature>
<dbReference type="HOGENOM" id="CLU_021799_0_0_1"/>
<dbReference type="EMBL" id="CCBP010000123">
    <property type="protein sequence ID" value="CDO73693.1"/>
    <property type="molecule type" value="Genomic_DNA"/>
</dbReference>
<gene>
    <name evidence="3" type="ORF">BN946_scf185015.g21</name>
</gene>
<dbReference type="STRING" id="5643.A0A060SMP5"/>
<feature type="region of interest" description="Disordered" evidence="2">
    <location>
        <begin position="322"/>
        <end position="374"/>
    </location>
</feature>
<feature type="compositionally biased region" description="Low complexity" evidence="2">
    <location>
        <begin position="540"/>
        <end position="562"/>
    </location>
</feature>
<feature type="compositionally biased region" description="Basic and acidic residues" evidence="2">
    <location>
        <begin position="98"/>
        <end position="110"/>
    </location>
</feature>
<organism evidence="3 4">
    <name type="scientific">Pycnoporus cinnabarinus</name>
    <name type="common">Cinnabar-red polypore</name>
    <name type="synonym">Trametes cinnabarina</name>
    <dbReference type="NCBI Taxonomy" id="5643"/>
    <lineage>
        <taxon>Eukaryota</taxon>
        <taxon>Fungi</taxon>
        <taxon>Dikarya</taxon>
        <taxon>Basidiomycota</taxon>
        <taxon>Agaricomycotina</taxon>
        <taxon>Agaricomycetes</taxon>
        <taxon>Polyporales</taxon>
        <taxon>Polyporaceae</taxon>
        <taxon>Trametes</taxon>
    </lineage>
</organism>
<feature type="compositionally biased region" description="Low complexity" evidence="2">
    <location>
        <begin position="251"/>
        <end position="263"/>
    </location>
</feature>
<name>A0A060SMP5_PYCCI</name>
<comment type="caution">
    <text evidence="3">The sequence shown here is derived from an EMBL/GenBank/DDBJ whole genome shotgun (WGS) entry which is preliminary data.</text>
</comment>
<keyword evidence="4" id="KW-1185">Reference proteome</keyword>
<reference evidence="3" key="1">
    <citation type="submission" date="2014-01" db="EMBL/GenBank/DDBJ databases">
        <title>The genome of the white-rot fungus Pycnoporus cinnabarinus: a basidiomycete model with a versatile arsenal for lignocellulosic biomass breakdown.</title>
        <authorList>
            <person name="Levasseur A."/>
            <person name="Lomascolo A."/>
            <person name="Ruiz-Duenas F.J."/>
            <person name="Uzan E."/>
            <person name="Piumi F."/>
            <person name="Kues U."/>
            <person name="Ram A.F.J."/>
            <person name="Murat C."/>
            <person name="Haon M."/>
            <person name="Benoit I."/>
            <person name="Arfi Y."/>
            <person name="Chevret D."/>
            <person name="Drula E."/>
            <person name="Kwon M.J."/>
            <person name="Gouret P."/>
            <person name="Lesage-Meessen L."/>
            <person name="Lombard V."/>
            <person name="Mariette J."/>
            <person name="Noirot C."/>
            <person name="Park J."/>
            <person name="Patyshakuliyeva A."/>
            <person name="Wieneger R.A.B."/>
            <person name="Wosten H.A.B."/>
            <person name="Martin F."/>
            <person name="Coutinho P.M."/>
            <person name="de Vries R."/>
            <person name="Martinez A.T."/>
            <person name="Klopp C."/>
            <person name="Pontarotti P."/>
            <person name="Henrissat B."/>
            <person name="Record E."/>
        </authorList>
    </citation>
    <scope>NUCLEOTIDE SEQUENCE [LARGE SCALE GENOMIC DNA]</scope>
    <source>
        <strain evidence="3">BRFM137</strain>
    </source>
</reference>
<evidence type="ECO:0000256" key="2">
    <source>
        <dbReference type="SAM" id="MobiDB-lite"/>
    </source>
</evidence>
<feature type="region of interest" description="Disordered" evidence="2">
    <location>
        <begin position="1"/>
        <end position="127"/>
    </location>
</feature>
<evidence type="ECO:0000313" key="3">
    <source>
        <dbReference type="EMBL" id="CDO73693.1"/>
    </source>
</evidence>
<evidence type="ECO:0000256" key="1">
    <source>
        <dbReference type="SAM" id="Coils"/>
    </source>
</evidence>
<dbReference type="Proteomes" id="UP000029665">
    <property type="component" value="Unassembled WGS sequence"/>
</dbReference>
<feature type="compositionally biased region" description="Low complexity" evidence="2">
    <location>
        <begin position="29"/>
        <end position="41"/>
    </location>
</feature>
<proteinExistence type="predicted"/>
<feature type="compositionally biased region" description="Low complexity" evidence="2">
    <location>
        <begin position="1"/>
        <end position="12"/>
    </location>
</feature>
<feature type="coiled-coil region" evidence="1">
    <location>
        <begin position="140"/>
        <end position="174"/>
    </location>
</feature>
<feature type="compositionally biased region" description="Low complexity" evidence="2">
    <location>
        <begin position="82"/>
        <end position="93"/>
    </location>
</feature>
<feature type="compositionally biased region" description="Polar residues" evidence="2">
    <location>
        <begin position="218"/>
        <end position="232"/>
    </location>
</feature>
<protein>
    <submittedName>
        <fullName evidence="3">Uncharacterized protein</fullName>
    </submittedName>
</protein>
<evidence type="ECO:0000313" key="4">
    <source>
        <dbReference type="Proteomes" id="UP000029665"/>
    </source>
</evidence>
<dbReference type="OrthoDB" id="3204900at2759"/>
<dbReference type="OMA" id="WMGSVGT"/>
<feature type="compositionally biased region" description="Acidic residues" evidence="2">
    <location>
        <begin position="573"/>
        <end position="582"/>
    </location>
</feature>
<feature type="region of interest" description="Disordered" evidence="2">
    <location>
        <begin position="277"/>
        <end position="303"/>
    </location>
</feature>